<keyword evidence="3" id="KW-0444">Lipid biosynthesis</keyword>
<evidence type="ECO:0000313" key="13">
    <source>
        <dbReference type="Proteomes" id="UP001353858"/>
    </source>
</evidence>
<dbReference type="PANTHER" id="PTHR12317">
    <property type="entry name" value="DIACYLGLYCEROL O-ACYLTRANSFERASE"/>
    <property type="match status" value="1"/>
</dbReference>
<dbReference type="PANTHER" id="PTHR12317:SF79">
    <property type="entry name" value="ACYLTRANSFERASE"/>
    <property type="match status" value="1"/>
</dbReference>
<evidence type="ECO:0000256" key="9">
    <source>
        <dbReference type="ARBA" id="ARBA00023136"/>
    </source>
</evidence>
<keyword evidence="6 11" id="KW-0256">Endoplasmic reticulum</keyword>
<feature type="transmembrane region" description="Helical" evidence="11">
    <location>
        <begin position="30"/>
        <end position="55"/>
    </location>
</feature>
<comment type="caution">
    <text evidence="11">Lacks conserved residue(s) required for the propagation of feature annotation.</text>
</comment>
<evidence type="ECO:0000256" key="6">
    <source>
        <dbReference type="ARBA" id="ARBA00022824"/>
    </source>
</evidence>
<evidence type="ECO:0000256" key="3">
    <source>
        <dbReference type="ARBA" id="ARBA00022516"/>
    </source>
</evidence>
<dbReference type="GO" id="GO:0019432">
    <property type="term" value="P:triglyceride biosynthetic process"/>
    <property type="evidence" value="ECO:0007669"/>
    <property type="project" value="TreeGrafter"/>
</dbReference>
<keyword evidence="13" id="KW-1185">Reference proteome</keyword>
<dbReference type="EMBL" id="JARPUR010000002">
    <property type="protein sequence ID" value="KAK4881221.1"/>
    <property type="molecule type" value="Genomic_DNA"/>
</dbReference>
<dbReference type="InterPro" id="IPR007130">
    <property type="entry name" value="DAGAT"/>
</dbReference>
<proteinExistence type="inferred from homology"/>
<name>A0AAN7SA58_9COLE</name>
<keyword evidence="8" id="KW-0443">Lipid metabolism</keyword>
<evidence type="ECO:0000256" key="1">
    <source>
        <dbReference type="ARBA" id="ARBA00004477"/>
    </source>
</evidence>
<evidence type="ECO:0000256" key="10">
    <source>
        <dbReference type="ARBA" id="ARBA00023315"/>
    </source>
</evidence>
<evidence type="ECO:0000256" key="2">
    <source>
        <dbReference type="ARBA" id="ARBA00005420"/>
    </source>
</evidence>
<keyword evidence="5 11" id="KW-0812">Transmembrane</keyword>
<dbReference type="AlphaFoldDB" id="A0AAN7SA58"/>
<dbReference type="EC" id="2.3.1.-" evidence="11"/>
<comment type="subcellular location">
    <subcellularLocation>
        <location evidence="1 11">Endoplasmic reticulum membrane</location>
        <topology evidence="1 11">Multi-pass membrane protein</topology>
    </subcellularLocation>
</comment>
<accession>A0AAN7SA58</accession>
<dbReference type="Pfam" id="PF03982">
    <property type="entry name" value="DAGAT"/>
    <property type="match status" value="1"/>
</dbReference>
<comment type="caution">
    <text evidence="12">The sequence shown here is derived from an EMBL/GenBank/DDBJ whole genome shotgun (WGS) entry which is preliminary data.</text>
</comment>
<dbReference type="CDD" id="cd07987">
    <property type="entry name" value="LPLAT_MGAT-like"/>
    <property type="match status" value="1"/>
</dbReference>
<evidence type="ECO:0000256" key="5">
    <source>
        <dbReference type="ARBA" id="ARBA00022692"/>
    </source>
</evidence>
<evidence type="ECO:0000256" key="8">
    <source>
        <dbReference type="ARBA" id="ARBA00023098"/>
    </source>
</evidence>
<evidence type="ECO:0000313" key="12">
    <source>
        <dbReference type="EMBL" id="KAK4881221.1"/>
    </source>
</evidence>
<keyword evidence="10" id="KW-0012">Acyltransferase</keyword>
<reference evidence="13" key="1">
    <citation type="submission" date="2023-01" db="EMBL/GenBank/DDBJ databases">
        <title>Key to firefly adult light organ development and bioluminescence: homeobox transcription factors regulate luciferase expression and transportation to peroxisome.</title>
        <authorList>
            <person name="Fu X."/>
        </authorList>
    </citation>
    <scope>NUCLEOTIDE SEQUENCE [LARGE SCALE GENOMIC DNA]</scope>
</reference>
<dbReference type="GO" id="GO:0004144">
    <property type="term" value="F:diacylglycerol O-acyltransferase activity"/>
    <property type="evidence" value="ECO:0007669"/>
    <property type="project" value="TreeGrafter"/>
</dbReference>
<organism evidence="12 13">
    <name type="scientific">Aquatica leii</name>
    <dbReference type="NCBI Taxonomy" id="1421715"/>
    <lineage>
        <taxon>Eukaryota</taxon>
        <taxon>Metazoa</taxon>
        <taxon>Ecdysozoa</taxon>
        <taxon>Arthropoda</taxon>
        <taxon>Hexapoda</taxon>
        <taxon>Insecta</taxon>
        <taxon>Pterygota</taxon>
        <taxon>Neoptera</taxon>
        <taxon>Endopterygota</taxon>
        <taxon>Coleoptera</taxon>
        <taxon>Polyphaga</taxon>
        <taxon>Elateriformia</taxon>
        <taxon>Elateroidea</taxon>
        <taxon>Lampyridae</taxon>
        <taxon>Luciolinae</taxon>
        <taxon>Aquatica</taxon>
    </lineage>
</organism>
<protein>
    <recommendedName>
        <fullName evidence="11">Acyltransferase</fullName>
        <ecNumber evidence="11">2.3.1.-</ecNumber>
    </recommendedName>
</protein>
<keyword evidence="7 11" id="KW-1133">Transmembrane helix</keyword>
<keyword evidence="4 11" id="KW-0808">Transferase</keyword>
<dbReference type="Proteomes" id="UP001353858">
    <property type="component" value="Unassembled WGS sequence"/>
</dbReference>
<comment type="similarity">
    <text evidence="2 11">Belongs to the diacylglycerol acyltransferase family.</text>
</comment>
<dbReference type="GO" id="GO:0005789">
    <property type="term" value="C:endoplasmic reticulum membrane"/>
    <property type="evidence" value="ECO:0007669"/>
    <property type="project" value="UniProtKB-SubCell"/>
</dbReference>
<keyword evidence="9 11" id="KW-0472">Membrane</keyword>
<sequence>MNGIIILEMQLLGIDFAPVNTPMRRRLQTLAAGFGFATFVFGGVFGALFLLYVILYTNRWPEAIIYLIWMLIIDKDICDQGGRRVEWVRSWKWWKYLKEYYPIKLERVPWLELDPKRNYLFCCFPHGILPTSTFSAFCDNSSEFHSLFPYHTPHLCVLKKLFYSPILRELMLAVGMCSVSARSLEYLLGAPEGGNVAGLIVGGAEETFYSQPQHYNVVLKNRKGFVKMALKHGSPLVPVFSFGETDVFKQINNPKGSPLRRIQDWMKAITGVAFVLPLGRGYLQYSFGLVPLRKPISTIVGKPIEVLRTPNPTEEEINAVHDEFIKQLIDLFEEQKHNYLQNPESARLIIM</sequence>
<gene>
    <name evidence="12" type="ORF">RN001_004540</name>
</gene>
<evidence type="ECO:0000256" key="7">
    <source>
        <dbReference type="ARBA" id="ARBA00022989"/>
    </source>
</evidence>
<evidence type="ECO:0000256" key="4">
    <source>
        <dbReference type="ARBA" id="ARBA00022679"/>
    </source>
</evidence>
<evidence type="ECO:0000256" key="11">
    <source>
        <dbReference type="RuleBase" id="RU367023"/>
    </source>
</evidence>